<gene>
    <name evidence="1" type="ORF">CXK91_12975</name>
</gene>
<organism evidence="1 2">
    <name type="scientific">Stutzerimonas stutzeri</name>
    <name type="common">Pseudomonas stutzeri</name>
    <dbReference type="NCBI Taxonomy" id="316"/>
    <lineage>
        <taxon>Bacteria</taxon>
        <taxon>Pseudomonadati</taxon>
        <taxon>Pseudomonadota</taxon>
        <taxon>Gammaproteobacteria</taxon>
        <taxon>Pseudomonadales</taxon>
        <taxon>Pseudomonadaceae</taxon>
        <taxon>Stutzerimonas</taxon>
    </lineage>
</organism>
<protein>
    <submittedName>
        <fullName evidence="1">Uncharacterized protein</fullName>
    </submittedName>
</protein>
<dbReference type="AlphaFoldDB" id="A0A2S4AL62"/>
<dbReference type="Proteomes" id="UP000237068">
    <property type="component" value="Unassembled WGS sequence"/>
</dbReference>
<name>A0A2S4AL62_STUST</name>
<evidence type="ECO:0000313" key="1">
    <source>
        <dbReference type="EMBL" id="POH82245.1"/>
    </source>
</evidence>
<reference evidence="1 2" key="1">
    <citation type="submission" date="2018-01" db="EMBL/GenBank/DDBJ databases">
        <title>Denitrification phenotypes of diverse strains of Pseudomonas stutzeri.</title>
        <authorList>
            <person name="Milligan D.A."/>
            <person name="Bergaust L."/>
            <person name="Bakken L.R."/>
            <person name="Frostegard A."/>
        </authorList>
    </citation>
    <scope>NUCLEOTIDE SEQUENCE [LARGE SCALE GENOMIC DNA]</scope>
    <source>
        <strain evidence="1 2">24a13</strain>
    </source>
</reference>
<dbReference type="EMBL" id="PPXG01000005">
    <property type="protein sequence ID" value="POH82245.1"/>
    <property type="molecule type" value="Genomic_DNA"/>
</dbReference>
<proteinExistence type="predicted"/>
<sequence length="62" mass="6866">MGRTSNGKMDGANLPYPPWRAVQGRDLGEIAIRHRMRGDRPRPRLRAISISEGGGAFMAGFR</sequence>
<accession>A0A2S4AL62</accession>
<evidence type="ECO:0000313" key="2">
    <source>
        <dbReference type="Proteomes" id="UP000237068"/>
    </source>
</evidence>
<comment type="caution">
    <text evidence="1">The sequence shown here is derived from an EMBL/GenBank/DDBJ whole genome shotgun (WGS) entry which is preliminary data.</text>
</comment>